<dbReference type="GO" id="GO:0005524">
    <property type="term" value="F:ATP binding"/>
    <property type="evidence" value="ECO:0007669"/>
    <property type="project" value="UniProtKB-KW"/>
</dbReference>
<dbReference type="EMBL" id="CM002924">
    <property type="protein sequence ID" value="KGN55792.1"/>
    <property type="molecule type" value="Genomic_DNA"/>
</dbReference>
<evidence type="ECO:0000259" key="11">
    <source>
        <dbReference type="Pfam" id="PF13793"/>
    </source>
</evidence>
<dbReference type="GO" id="GO:0009156">
    <property type="term" value="P:ribonucleoside monophosphate biosynthetic process"/>
    <property type="evidence" value="ECO:0007669"/>
    <property type="project" value="InterPro"/>
</dbReference>
<protein>
    <recommendedName>
        <fullName evidence="2">ribose-phosphate diphosphokinase</fullName>
        <ecNumber evidence="2">2.7.6.1</ecNumber>
    </recommendedName>
</protein>
<dbReference type="NCBIfam" id="NF002320">
    <property type="entry name" value="PRK01259.1"/>
    <property type="match status" value="1"/>
</dbReference>
<dbReference type="Pfam" id="PF13793">
    <property type="entry name" value="Pribosyltran_N"/>
    <property type="match status" value="1"/>
</dbReference>
<dbReference type="InterPro" id="IPR000842">
    <property type="entry name" value="PRib_PP_synth_CS"/>
</dbReference>
<keyword evidence="5" id="KW-0545">Nucleotide biosynthesis</keyword>
<keyword evidence="6" id="KW-0547">Nucleotide-binding</keyword>
<dbReference type="GO" id="GO:0006015">
    <property type="term" value="P:5-phosphoribose 1-diphosphate biosynthetic process"/>
    <property type="evidence" value="ECO:0000318"/>
    <property type="project" value="GO_Central"/>
</dbReference>
<dbReference type="HAMAP" id="MF_00583_B">
    <property type="entry name" value="RibP_PPkinase_B"/>
    <property type="match status" value="1"/>
</dbReference>
<name>A0A0A0L5A7_CUCSA</name>
<dbReference type="Gene3D" id="3.40.50.2020">
    <property type="match status" value="2"/>
</dbReference>
<keyword evidence="13" id="KW-1185">Reference proteome</keyword>
<dbReference type="GO" id="GO:0000287">
    <property type="term" value="F:magnesium ion binding"/>
    <property type="evidence" value="ECO:0007669"/>
    <property type="project" value="InterPro"/>
</dbReference>
<evidence type="ECO:0000313" key="12">
    <source>
        <dbReference type="EMBL" id="KGN55792.1"/>
    </source>
</evidence>
<evidence type="ECO:0000256" key="6">
    <source>
        <dbReference type="ARBA" id="ARBA00022741"/>
    </source>
</evidence>
<dbReference type="EC" id="2.7.6.1" evidence="2"/>
<gene>
    <name evidence="12" type="ORF">Csa_3G015880</name>
</gene>
<keyword evidence="9" id="KW-0460">Magnesium</keyword>
<evidence type="ECO:0000256" key="5">
    <source>
        <dbReference type="ARBA" id="ARBA00022727"/>
    </source>
</evidence>
<dbReference type="PROSITE" id="PS00114">
    <property type="entry name" value="PRPP_SYNTHASE"/>
    <property type="match status" value="1"/>
</dbReference>
<reference evidence="12 13" key="3">
    <citation type="journal article" date="2010" name="BMC Genomics">
        <title>Transcriptome sequencing and comparative analysis of cucumber flowers with different sex types.</title>
        <authorList>
            <person name="Guo S."/>
            <person name="Zheng Y."/>
            <person name="Joung J.G."/>
            <person name="Liu S."/>
            <person name="Zhang Z."/>
            <person name="Crasta O.R."/>
            <person name="Sobral B.W."/>
            <person name="Xu Y."/>
            <person name="Huang S."/>
            <person name="Fei Z."/>
        </authorList>
    </citation>
    <scope>NUCLEOTIDE SEQUENCE [LARGE SCALE GENOMIC DNA]</scope>
    <source>
        <strain evidence="13">cv. 9930</strain>
    </source>
</reference>
<comment type="catalytic activity">
    <reaction evidence="10">
        <text>D-ribose 5-phosphate + ATP = 5-phospho-alpha-D-ribose 1-diphosphate + AMP + H(+)</text>
        <dbReference type="Rhea" id="RHEA:15609"/>
        <dbReference type="ChEBI" id="CHEBI:15378"/>
        <dbReference type="ChEBI" id="CHEBI:30616"/>
        <dbReference type="ChEBI" id="CHEBI:58017"/>
        <dbReference type="ChEBI" id="CHEBI:78346"/>
        <dbReference type="ChEBI" id="CHEBI:456215"/>
        <dbReference type="EC" id="2.7.6.1"/>
    </reaction>
</comment>
<dbReference type="KEGG" id="csv:101216517"/>
<dbReference type="NCBIfam" id="NF002758">
    <property type="entry name" value="PRK02812.1"/>
    <property type="match status" value="1"/>
</dbReference>
<dbReference type="Proteomes" id="UP000029981">
    <property type="component" value="Chromosome 3"/>
</dbReference>
<dbReference type="FunFam" id="3.40.50.2020:FF:000007">
    <property type="entry name" value="Ribose-phosphate pyrophosphokinase"/>
    <property type="match status" value="1"/>
</dbReference>
<dbReference type="STRING" id="3659.A0A0A0L5A7"/>
<evidence type="ECO:0000256" key="8">
    <source>
        <dbReference type="ARBA" id="ARBA00022840"/>
    </source>
</evidence>
<dbReference type="InterPro" id="IPR029057">
    <property type="entry name" value="PRTase-like"/>
</dbReference>
<dbReference type="InterPro" id="IPR005946">
    <property type="entry name" value="Rib-P_diPkinase"/>
</dbReference>
<evidence type="ECO:0000256" key="9">
    <source>
        <dbReference type="ARBA" id="ARBA00022842"/>
    </source>
</evidence>
<keyword evidence="7" id="KW-0418">Kinase</keyword>
<keyword evidence="8" id="KW-0067">ATP-binding</keyword>
<dbReference type="NCBIfam" id="TIGR01251">
    <property type="entry name" value="ribP_PPkin"/>
    <property type="match status" value="1"/>
</dbReference>
<keyword evidence="3" id="KW-0808">Transferase</keyword>
<evidence type="ECO:0000256" key="10">
    <source>
        <dbReference type="ARBA" id="ARBA00049535"/>
    </source>
</evidence>
<dbReference type="PANTHER" id="PTHR10210:SF41">
    <property type="entry name" value="RIBOSE-PHOSPHATE PYROPHOSPHOKINASE 1, CHLOROPLASTIC"/>
    <property type="match status" value="1"/>
</dbReference>
<dbReference type="GO" id="GO:0002189">
    <property type="term" value="C:ribose phosphate diphosphokinase complex"/>
    <property type="evidence" value="ECO:0000318"/>
    <property type="project" value="GO_Central"/>
</dbReference>
<dbReference type="InterPro" id="IPR029099">
    <property type="entry name" value="Pribosyltran_N"/>
</dbReference>
<evidence type="ECO:0000256" key="2">
    <source>
        <dbReference type="ARBA" id="ARBA00013247"/>
    </source>
</evidence>
<reference evidence="12 13" key="2">
    <citation type="journal article" date="2009" name="PLoS ONE">
        <title>An integrated genetic and cytogenetic map of the cucumber genome.</title>
        <authorList>
            <person name="Ren Y."/>
            <person name="Zhang Z."/>
            <person name="Liu J."/>
            <person name="Staub J.E."/>
            <person name="Han Y."/>
            <person name="Cheng Z."/>
            <person name="Li X."/>
            <person name="Lu J."/>
            <person name="Miao H."/>
            <person name="Kang H."/>
            <person name="Xie B."/>
            <person name="Gu X."/>
            <person name="Wang X."/>
            <person name="Du Y."/>
            <person name="Jin W."/>
            <person name="Huang S."/>
        </authorList>
    </citation>
    <scope>NUCLEOTIDE SEQUENCE [LARGE SCALE GENOMIC DNA]</scope>
    <source>
        <strain evidence="13">cv. 9930</strain>
    </source>
</reference>
<dbReference type="PANTHER" id="PTHR10210">
    <property type="entry name" value="RIBOSE-PHOSPHATE DIPHOSPHOKINASE FAMILY MEMBER"/>
    <property type="match status" value="1"/>
</dbReference>
<reference evidence="12 13" key="4">
    <citation type="journal article" date="2011" name="BMC Genomics">
        <title>RNA-Seq improves annotation of protein-coding genes in the cucumber genome.</title>
        <authorList>
            <person name="Li Z."/>
            <person name="Zhang Z."/>
            <person name="Yan P."/>
            <person name="Huang S."/>
            <person name="Fei Z."/>
            <person name="Lin K."/>
        </authorList>
    </citation>
    <scope>NUCLEOTIDE SEQUENCE [LARGE SCALE GENOMIC DNA]</scope>
    <source>
        <strain evidence="13">cv. 9930</strain>
    </source>
</reference>
<evidence type="ECO:0000256" key="7">
    <source>
        <dbReference type="ARBA" id="ARBA00022777"/>
    </source>
</evidence>
<accession>A0A0A0L5A7</accession>
<keyword evidence="4" id="KW-0479">Metal-binding</keyword>
<dbReference type="Pfam" id="PF14572">
    <property type="entry name" value="Pribosyl_synth"/>
    <property type="match status" value="1"/>
</dbReference>
<dbReference type="eggNOG" id="KOG1448">
    <property type="taxonomic scope" value="Eukaryota"/>
</dbReference>
<comment type="similarity">
    <text evidence="1">Belongs to the ribose-phosphate pyrophosphokinase family.</text>
</comment>
<proteinExistence type="inferred from homology"/>
<dbReference type="SMART" id="SM01400">
    <property type="entry name" value="Pribosyltran_N"/>
    <property type="match status" value="1"/>
</dbReference>
<organism evidence="12 13">
    <name type="scientific">Cucumis sativus</name>
    <name type="common">Cucumber</name>
    <dbReference type="NCBI Taxonomy" id="3659"/>
    <lineage>
        <taxon>Eukaryota</taxon>
        <taxon>Viridiplantae</taxon>
        <taxon>Streptophyta</taxon>
        <taxon>Embryophyta</taxon>
        <taxon>Tracheophyta</taxon>
        <taxon>Spermatophyta</taxon>
        <taxon>Magnoliopsida</taxon>
        <taxon>eudicotyledons</taxon>
        <taxon>Gunneridae</taxon>
        <taxon>Pentapetalae</taxon>
        <taxon>rosids</taxon>
        <taxon>fabids</taxon>
        <taxon>Cucurbitales</taxon>
        <taxon>Cucurbitaceae</taxon>
        <taxon>Benincaseae</taxon>
        <taxon>Cucumis</taxon>
    </lineage>
</organism>
<evidence type="ECO:0000256" key="4">
    <source>
        <dbReference type="ARBA" id="ARBA00022723"/>
    </source>
</evidence>
<dbReference type="InterPro" id="IPR037515">
    <property type="entry name" value="Rib-P_diPkinase_bac"/>
</dbReference>
<dbReference type="AlphaFoldDB" id="A0A0A0L5A7"/>
<dbReference type="GO" id="GO:0016301">
    <property type="term" value="F:kinase activity"/>
    <property type="evidence" value="ECO:0007669"/>
    <property type="project" value="UniProtKB-KW"/>
</dbReference>
<dbReference type="Gramene" id="KGN55792">
    <property type="protein sequence ID" value="KGN55792"/>
    <property type="gene ID" value="Csa_3G015880"/>
</dbReference>
<feature type="domain" description="Ribose-phosphate pyrophosphokinase N-terminal" evidence="11">
    <location>
        <begin position="85"/>
        <end position="201"/>
    </location>
</feature>
<dbReference type="GO" id="GO:0006164">
    <property type="term" value="P:purine nucleotide biosynthetic process"/>
    <property type="evidence" value="ECO:0000318"/>
    <property type="project" value="GO_Central"/>
</dbReference>
<evidence type="ECO:0000313" key="13">
    <source>
        <dbReference type="Proteomes" id="UP000029981"/>
    </source>
</evidence>
<evidence type="ECO:0000256" key="3">
    <source>
        <dbReference type="ARBA" id="ARBA00022679"/>
    </source>
</evidence>
<dbReference type="OMA" id="MANNSIK"/>
<evidence type="ECO:0000256" key="1">
    <source>
        <dbReference type="ARBA" id="ARBA00006478"/>
    </source>
</evidence>
<dbReference type="CDD" id="cd06223">
    <property type="entry name" value="PRTases_typeI"/>
    <property type="match status" value="1"/>
</dbReference>
<sequence length="395" mass="43262">MAASLLLPSSPSSSYSSSFLTRTNFLPHNSRSRTCIRYNFKCSLPESGRYGNGKPIVPILNERSLPEFLESARLGKPLDRSNNRLKLFSGTANLALSQEVSRYMGLELSKVNIKRFADGEIYVQLKESVRGCDVYIIQPTCPPANENLMELFVMIDACRRASAKNITAVIPYFGYARADRKTQGRESIAAKLVANLITEAGANRVLACDLHSGQSMGYFDIPVDHVYCEPVILDYLASKTICYNDLVVVSPDVGGVARARAFAKKLSDAPLAIVDKRRQAHNVAEVMNLIGDVKGKVAVMVDDMIDTAGTISKGAALLHQEGAREVYACCTHAVFSPPAIERLSSGLFQEVIVTNTIPAITENYFPQLTVLSVANLLGETIWRVHDDCSVSSIFK</sequence>
<reference evidence="12 13" key="1">
    <citation type="journal article" date="2009" name="Nat. Genet.">
        <title>The genome of the cucumber, Cucumis sativus L.</title>
        <authorList>
            <person name="Huang S."/>
            <person name="Li R."/>
            <person name="Zhang Z."/>
            <person name="Li L."/>
            <person name="Gu X."/>
            <person name="Fan W."/>
            <person name="Lucas W.J."/>
            <person name="Wang X."/>
            <person name="Xie B."/>
            <person name="Ni P."/>
            <person name="Ren Y."/>
            <person name="Zhu H."/>
            <person name="Li J."/>
            <person name="Lin K."/>
            <person name="Jin W."/>
            <person name="Fei Z."/>
            <person name="Li G."/>
            <person name="Staub J."/>
            <person name="Kilian A."/>
            <person name="van der Vossen E.A."/>
            <person name="Wu Y."/>
            <person name="Guo J."/>
            <person name="He J."/>
            <person name="Jia Z."/>
            <person name="Ren Y."/>
            <person name="Tian G."/>
            <person name="Lu Y."/>
            <person name="Ruan J."/>
            <person name="Qian W."/>
            <person name="Wang M."/>
            <person name="Huang Q."/>
            <person name="Li B."/>
            <person name="Xuan Z."/>
            <person name="Cao J."/>
            <person name="Asan"/>
            <person name="Wu Z."/>
            <person name="Zhang J."/>
            <person name="Cai Q."/>
            <person name="Bai Y."/>
            <person name="Zhao B."/>
            <person name="Han Y."/>
            <person name="Li Y."/>
            <person name="Li X."/>
            <person name="Wang S."/>
            <person name="Shi Q."/>
            <person name="Liu S."/>
            <person name="Cho W.K."/>
            <person name="Kim J.Y."/>
            <person name="Xu Y."/>
            <person name="Heller-Uszynska K."/>
            <person name="Miao H."/>
            <person name="Cheng Z."/>
            <person name="Zhang S."/>
            <person name="Wu J."/>
            <person name="Yang Y."/>
            <person name="Kang H."/>
            <person name="Li M."/>
            <person name="Liang H."/>
            <person name="Ren X."/>
            <person name="Shi Z."/>
            <person name="Wen M."/>
            <person name="Jian M."/>
            <person name="Yang H."/>
            <person name="Zhang G."/>
            <person name="Yang Z."/>
            <person name="Chen R."/>
            <person name="Liu S."/>
            <person name="Li J."/>
            <person name="Ma L."/>
            <person name="Liu H."/>
            <person name="Zhou Y."/>
            <person name="Zhao J."/>
            <person name="Fang X."/>
            <person name="Li G."/>
            <person name="Fang L."/>
            <person name="Li Y."/>
            <person name="Liu D."/>
            <person name="Zheng H."/>
            <person name="Zhang Y."/>
            <person name="Qin N."/>
            <person name="Li Z."/>
            <person name="Yang G."/>
            <person name="Yang S."/>
            <person name="Bolund L."/>
            <person name="Kristiansen K."/>
            <person name="Zheng H."/>
            <person name="Li S."/>
            <person name="Zhang X."/>
            <person name="Yang H."/>
            <person name="Wang J."/>
            <person name="Sun R."/>
            <person name="Zhang B."/>
            <person name="Jiang S."/>
            <person name="Wang J."/>
            <person name="Du Y."/>
            <person name="Li S."/>
        </authorList>
    </citation>
    <scope>NUCLEOTIDE SEQUENCE [LARGE SCALE GENOMIC DNA]</scope>
    <source>
        <strain evidence="13">cv. 9930</strain>
    </source>
</reference>
<dbReference type="SUPFAM" id="SSF53271">
    <property type="entry name" value="PRTase-like"/>
    <property type="match status" value="1"/>
</dbReference>
<dbReference type="GO" id="GO:0004749">
    <property type="term" value="F:ribose phosphate diphosphokinase activity"/>
    <property type="evidence" value="ECO:0000318"/>
    <property type="project" value="GO_Central"/>
</dbReference>
<dbReference type="GO" id="GO:0005737">
    <property type="term" value="C:cytoplasm"/>
    <property type="evidence" value="ECO:0000318"/>
    <property type="project" value="GO_Central"/>
</dbReference>
<dbReference type="OrthoDB" id="413572at2759"/>
<dbReference type="InterPro" id="IPR000836">
    <property type="entry name" value="PRTase_dom"/>
</dbReference>